<dbReference type="EMBL" id="GG663369">
    <property type="protein sequence ID" value="EEH06153.1"/>
    <property type="molecule type" value="Genomic_DNA"/>
</dbReference>
<dbReference type="RefSeq" id="XP_045286634.1">
    <property type="nucleotide sequence ID" value="XM_045432518.1"/>
</dbReference>
<protein>
    <submittedName>
        <fullName evidence="2">Uncharacterized protein</fullName>
    </submittedName>
</protein>
<dbReference type="GeneID" id="69038485"/>
<dbReference type="InParanoid" id="C0NR39"/>
<feature type="region of interest" description="Disordered" evidence="1">
    <location>
        <begin position="1"/>
        <end position="23"/>
    </location>
</feature>
<feature type="region of interest" description="Disordered" evidence="1">
    <location>
        <begin position="261"/>
        <end position="326"/>
    </location>
</feature>
<evidence type="ECO:0000313" key="3">
    <source>
        <dbReference type="Proteomes" id="UP000001631"/>
    </source>
</evidence>
<gene>
    <name evidence="2" type="ORF">HCBG_05469</name>
</gene>
<evidence type="ECO:0000313" key="2">
    <source>
        <dbReference type="EMBL" id="EEH06153.1"/>
    </source>
</evidence>
<name>C0NR39_AJECG</name>
<organism evidence="2 3">
    <name type="scientific">Ajellomyces capsulatus (strain G186AR / H82 / ATCC MYA-2454 / RMSCC 2432)</name>
    <name type="common">Darling's disease fungus</name>
    <name type="synonym">Histoplasma capsulatum</name>
    <dbReference type="NCBI Taxonomy" id="447093"/>
    <lineage>
        <taxon>Eukaryota</taxon>
        <taxon>Fungi</taxon>
        <taxon>Dikarya</taxon>
        <taxon>Ascomycota</taxon>
        <taxon>Pezizomycotina</taxon>
        <taxon>Eurotiomycetes</taxon>
        <taxon>Eurotiomycetidae</taxon>
        <taxon>Onygenales</taxon>
        <taxon>Ajellomycetaceae</taxon>
        <taxon>Histoplasma</taxon>
    </lineage>
</organism>
<keyword evidence="3" id="KW-1185">Reference proteome</keyword>
<feature type="region of interest" description="Disordered" evidence="1">
    <location>
        <begin position="435"/>
        <end position="552"/>
    </location>
</feature>
<feature type="compositionally biased region" description="Polar residues" evidence="1">
    <location>
        <begin position="491"/>
        <end position="506"/>
    </location>
</feature>
<feature type="region of interest" description="Disordered" evidence="1">
    <location>
        <begin position="575"/>
        <end position="596"/>
    </location>
</feature>
<dbReference type="AlphaFoldDB" id="C0NR39"/>
<dbReference type="HOGENOM" id="CLU_036818_0_0_1"/>
<reference evidence="2" key="1">
    <citation type="submission" date="2009-02" db="EMBL/GenBank/DDBJ databases">
        <title>The Genome Sequence of Ajellomyces capsulatus strain G186AR.</title>
        <authorList>
            <consortium name="The Broad Institute Genome Sequencing Platform"/>
            <person name="Champion M."/>
            <person name="Cuomo C."/>
            <person name="Ma L.-J."/>
            <person name="Henn M.R."/>
            <person name="Sil A."/>
            <person name="Goldman B."/>
            <person name="Young S.K."/>
            <person name="Kodira C.D."/>
            <person name="Zeng Q."/>
            <person name="Koehrsen M."/>
            <person name="Alvarado L."/>
            <person name="Berlin A."/>
            <person name="Borenstein D."/>
            <person name="Chen Z."/>
            <person name="Engels R."/>
            <person name="Freedman E."/>
            <person name="Gellesch M."/>
            <person name="Goldberg J."/>
            <person name="Griggs A."/>
            <person name="Gujja S."/>
            <person name="Heiman D."/>
            <person name="Hepburn T."/>
            <person name="Howarth C."/>
            <person name="Jen D."/>
            <person name="Larson L."/>
            <person name="Lewis B."/>
            <person name="Mehta T."/>
            <person name="Park D."/>
            <person name="Pearson M."/>
            <person name="Roberts A."/>
            <person name="Saif S."/>
            <person name="Shea T."/>
            <person name="Shenoy N."/>
            <person name="Sisk P."/>
            <person name="Stolte C."/>
            <person name="Sykes S."/>
            <person name="Walk T."/>
            <person name="White J."/>
            <person name="Yandava C."/>
            <person name="Klein B."/>
            <person name="McEwen J.G."/>
            <person name="Puccia R."/>
            <person name="Goldman G.H."/>
            <person name="Felipe M.S."/>
            <person name="Nino-Vega G."/>
            <person name="San-Blas G."/>
            <person name="Taylor J."/>
            <person name="Mendoza L."/>
            <person name="Galagan J."/>
            <person name="Nusbaum C."/>
            <person name="Birren B."/>
        </authorList>
    </citation>
    <scope>NUCLEOTIDE SEQUENCE</scope>
    <source>
        <strain evidence="2">G186AR</strain>
    </source>
</reference>
<feature type="compositionally biased region" description="Polar residues" evidence="1">
    <location>
        <begin position="517"/>
        <end position="552"/>
    </location>
</feature>
<evidence type="ECO:0000256" key="1">
    <source>
        <dbReference type="SAM" id="MobiDB-lite"/>
    </source>
</evidence>
<feature type="compositionally biased region" description="Polar residues" evidence="1">
    <location>
        <begin position="471"/>
        <end position="484"/>
    </location>
</feature>
<accession>C0NR39</accession>
<feature type="compositionally biased region" description="Polar residues" evidence="1">
    <location>
        <begin position="1"/>
        <end position="11"/>
    </location>
</feature>
<proteinExistence type="predicted"/>
<dbReference type="Proteomes" id="UP000001631">
    <property type="component" value="Unassembled WGS sequence"/>
</dbReference>
<sequence>MAEQGENQSAPISAVVPDPFPPDTNHTCQNAATQGYSAENLPPLLFQLDPPIERSTTVIPNLIENGQEVLDYDGGVIHDFPFLPRYISTRPSAWQLEFWMRLDLRLTYRDIKARMTVGKNLLPSDNSLNMRREREARAPLGLSCWTTRRGGVTRTEIERVEKLSQDQASLCFHFRTIKTVSLNTTMDVEYSDEPANGRLSVPKCLRARNLVGIPAACYPWDTFLMNKRLHVPSARLAEALALHEQLLEAVANSNVSDWRELPGDQLPLSWNRKRGNDRRTKVSGPSSVSRQVAPHPTEGVGEEANPDLIDPSDRANNDNDQQVGTTSLLNSFQGPHFSEPAALNDQVTETGQANIPSSVDFYNTWGEMDQGASQIPAADGFPNDFQLPVTGHELGVMYHGPLAPGATFSPAGYVGYQPNPFVALSPHSYQQGYNPYAAHPIPASTSHQYNHFGPQPQPQHHHFDQQQQPQLFVSVTQTTSQSGHYQLGPSAPQTQFLSNPQHSLGQPGSLDHIDTGFDTSSNQTLQNNPSTPVNQGQDENESYRFNGSGSHSIRQNLNHRLNTDMDTVMQRNNPFRSIHEGSGPFSSFEDFLEDEM</sequence>